<reference evidence="2" key="1">
    <citation type="submission" date="2023-01" db="EMBL/GenBank/DDBJ databases">
        <authorList>
            <person name="Sprotte S."/>
            <person name="Brinks E."/>
        </authorList>
    </citation>
    <scope>NUCLEOTIDE SEQUENCE</scope>
</reference>
<reference evidence="2" key="2">
    <citation type="journal article" date="2024" name="Heliyon">
        <title>Complete genome sequence of the novel virulent phage PMBT24 infecting Enterocloster bolteae from the human gut.</title>
        <authorList>
            <person name="Sprotte S."/>
            <person name="Brinks E."/>
            <person name="Neve H."/>
            <person name="Franz C.M.A.P."/>
        </authorList>
    </citation>
    <scope>NUCLEOTIDE SEQUENCE</scope>
</reference>
<feature type="compositionally biased region" description="Basic and acidic residues" evidence="1">
    <location>
        <begin position="1"/>
        <end position="28"/>
    </location>
</feature>
<evidence type="ECO:0000256" key="1">
    <source>
        <dbReference type="SAM" id="MobiDB-lite"/>
    </source>
</evidence>
<feature type="region of interest" description="Disordered" evidence="1">
    <location>
        <begin position="1"/>
        <end position="53"/>
    </location>
</feature>
<name>A0AAT9TRM1_9CAUD</name>
<feature type="compositionally biased region" description="Polar residues" evidence="1">
    <location>
        <begin position="31"/>
        <end position="42"/>
    </location>
</feature>
<dbReference type="EMBL" id="OQ326496">
    <property type="protein sequence ID" value="WDQ45514.1"/>
    <property type="molecule type" value="Genomic_DNA"/>
</dbReference>
<accession>A0AAT9TRM1</accession>
<evidence type="ECO:0000313" key="2">
    <source>
        <dbReference type="EMBL" id="WDQ45514.1"/>
    </source>
</evidence>
<proteinExistence type="predicted"/>
<organism evidence="2">
    <name type="scientific">Enterocloster phage PMBT24</name>
    <dbReference type="NCBI Taxonomy" id="3025413"/>
    <lineage>
        <taxon>Viruses</taxon>
        <taxon>Duplodnaviria</taxon>
        <taxon>Heunggongvirae</taxon>
        <taxon>Uroviricota</taxon>
        <taxon>Caudoviricetes</taxon>
    </lineage>
</organism>
<protein>
    <submittedName>
        <fullName evidence="2">Uncharacterized protein</fullName>
    </submittedName>
</protein>
<sequence length="53" mass="5968">MAVLKGHSDKRTPEQRHDDAINMREDVKPTALNTEKNYVTTGPGTGKEDERND</sequence>